<reference evidence="15 16" key="1">
    <citation type="submission" date="2018-11" db="EMBL/GenBank/DDBJ databases">
        <title>Genome sequence of Apiotrichum porosum DSM 27194.</title>
        <authorList>
            <person name="Aliyu H."/>
            <person name="Gorte O."/>
            <person name="Ochsenreither K."/>
        </authorList>
    </citation>
    <scope>NUCLEOTIDE SEQUENCE [LARGE SCALE GENOMIC DNA]</scope>
    <source>
        <strain evidence="15 16">DSM 27194</strain>
    </source>
</reference>
<keyword evidence="8" id="KW-0735">Signal-anchor</keyword>
<feature type="region of interest" description="Disordered" evidence="13">
    <location>
        <begin position="62"/>
        <end position="103"/>
    </location>
</feature>
<keyword evidence="14" id="KW-0732">Signal</keyword>
<feature type="compositionally biased region" description="Low complexity" evidence="13">
    <location>
        <begin position="505"/>
        <end position="515"/>
    </location>
</feature>
<evidence type="ECO:0000256" key="14">
    <source>
        <dbReference type="SAM" id="SignalP"/>
    </source>
</evidence>
<comment type="subcellular location">
    <subcellularLocation>
        <location evidence="1">Vacuole membrane</location>
        <topology evidence="1">Single-pass type II membrane protein</topology>
    </subcellularLocation>
</comment>
<dbReference type="Proteomes" id="UP000279236">
    <property type="component" value="Unassembled WGS sequence"/>
</dbReference>
<feature type="signal peptide" evidence="14">
    <location>
        <begin position="1"/>
        <end position="18"/>
    </location>
</feature>
<evidence type="ECO:0000256" key="13">
    <source>
        <dbReference type="SAM" id="MobiDB-lite"/>
    </source>
</evidence>
<dbReference type="PANTHER" id="PTHR10340:SF55">
    <property type="entry name" value="ENDOPOLYPHOSPHATASE"/>
    <property type="match status" value="1"/>
</dbReference>
<dbReference type="InterPro" id="IPR029052">
    <property type="entry name" value="Metallo-depent_PP-like"/>
</dbReference>
<feature type="region of interest" description="Disordered" evidence="13">
    <location>
        <begin position="584"/>
        <end position="611"/>
    </location>
</feature>
<dbReference type="InterPro" id="IPR012358">
    <property type="entry name" value="EndopolyPtase_N1"/>
</dbReference>
<feature type="region of interest" description="Disordered" evidence="13">
    <location>
        <begin position="484"/>
        <end position="518"/>
    </location>
</feature>
<organism evidence="15 16">
    <name type="scientific">Apiotrichum porosum</name>
    <dbReference type="NCBI Taxonomy" id="105984"/>
    <lineage>
        <taxon>Eukaryota</taxon>
        <taxon>Fungi</taxon>
        <taxon>Dikarya</taxon>
        <taxon>Basidiomycota</taxon>
        <taxon>Agaricomycotina</taxon>
        <taxon>Tremellomycetes</taxon>
        <taxon>Trichosporonales</taxon>
        <taxon>Trichosporonaceae</taxon>
        <taxon>Apiotrichum</taxon>
    </lineage>
</organism>
<dbReference type="PANTHER" id="PTHR10340">
    <property type="entry name" value="SPHINGOMYELIN PHOSPHODIESTERASE"/>
    <property type="match status" value="1"/>
</dbReference>
<evidence type="ECO:0000256" key="3">
    <source>
        <dbReference type="ARBA" id="ARBA00012459"/>
    </source>
</evidence>
<dbReference type="InterPro" id="IPR041805">
    <property type="entry name" value="ASMase/PPN1_MPP"/>
</dbReference>
<gene>
    <name evidence="15" type="primary">PPN1</name>
    <name evidence="15" type="ORF">EHS24_000432</name>
</gene>
<evidence type="ECO:0000256" key="12">
    <source>
        <dbReference type="PIRNR" id="PIRNR027093"/>
    </source>
</evidence>
<dbReference type="CDD" id="cd00842">
    <property type="entry name" value="MPP_ASMase"/>
    <property type="match status" value="1"/>
</dbReference>
<keyword evidence="5 12" id="KW-0926">Vacuole</keyword>
<dbReference type="AlphaFoldDB" id="A0A427YA95"/>
<dbReference type="EMBL" id="RSCE01000001">
    <property type="protein sequence ID" value="RSH87914.1"/>
    <property type="molecule type" value="Genomic_DNA"/>
</dbReference>
<evidence type="ECO:0000256" key="2">
    <source>
        <dbReference type="ARBA" id="ARBA00010399"/>
    </source>
</evidence>
<evidence type="ECO:0000256" key="11">
    <source>
        <dbReference type="ARBA" id="ARBA00023180"/>
    </source>
</evidence>
<comment type="caution">
    <text evidence="15">The sequence shown here is derived from an EMBL/GenBank/DDBJ whole genome shotgun (WGS) entry which is preliminary data.</text>
</comment>
<name>A0A427YA95_9TREE</name>
<dbReference type="GO" id="GO:0008081">
    <property type="term" value="F:phosphoric diester hydrolase activity"/>
    <property type="evidence" value="ECO:0007669"/>
    <property type="project" value="TreeGrafter"/>
</dbReference>
<dbReference type="GO" id="GO:0005774">
    <property type="term" value="C:vacuolar membrane"/>
    <property type="evidence" value="ECO:0007669"/>
    <property type="project" value="UniProtKB-SubCell"/>
</dbReference>
<protein>
    <recommendedName>
        <fullName evidence="4 12">Endopolyphosphatase</fullName>
        <ecNumber evidence="3 12">3.6.1.10</ecNumber>
    </recommendedName>
</protein>
<evidence type="ECO:0000313" key="15">
    <source>
        <dbReference type="EMBL" id="RSH87914.1"/>
    </source>
</evidence>
<dbReference type="GeneID" id="39584975"/>
<comment type="catalytic activity">
    <reaction evidence="12">
        <text>[phosphate](n+1) + n H2O = (n+1) phosphate + n H(+)</text>
        <dbReference type="Rhea" id="RHEA:22452"/>
        <dbReference type="Rhea" id="RHEA-COMP:14280"/>
        <dbReference type="ChEBI" id="CHEBI:15377"/>
        <dbReference type="ChEBI" id="CHEBI:15378"/>
        <dbReference type="ChEBI" id="CHEBI:16838"/>
        <dbReference type="ChEBI" id="CHEBI:43474"/>
        <dbReference type="EC" id="3.6.1.10"/>
    </reaction>
</comment>
<dbReference type="GO" id="GO:0000324">
    <property type="term" value="C:fungal-type vacuole"/>
    <property type="evidence" value="ECO:0007669"/>
    <property type="project" value="TreeGrafter"/>
</dbReference>
<evidence type="ECO:0000256" key="5">
    <source>
        <dbReference type="ARBA" id="ARBA00022554"/>
    </source>
</evidence>
<dbReference type="GO" id="GO:0004309">
    <property type="term" value="F:exopolyphosphatase activity"/>
    <property type="evidence" value="ECO:0007669"/>
    <property type="project" value="TreeGrafter"/>
</dbReference>
<dbReference type="OrthoDB" id="348678at2759"/>
<keyword evidence="10 12" id="KW-0472">Membrane</keyword>
<dbReference type="EC" id="3.6.1.10" evidence="3 12"/>
<dbReference type="GO" id="GO:0000298">
    <property type="term" value="F:endopolyphosphatase activity"/>
    <property type="evidence" value="ECO:0007669"/>
    <property type="project" value="UniProtKB-EC"/>
</dbReference>
<evidence type="ECO:0000256" key="7">
    <source>
        <dbReference type="ARBA" id="ARBA00022801"/>
    </source>
</evidence>
<accession>A0A427YA95</accession>
<evidence type="ECO:0000256" key="1">
    <source>
        <dbReference type="ARBA" id="ARBA00004576"/>
    </source>
</evidence>
<evidence type="ECO:0000256" key="4">
    <source>
        <dbReference type="ARBA" id="ARBA00014458"/>
    </source>
</evidence>
<proteinExistence type="inferred from homology"/>
<keyword evidence="6" id="KW-0812">Transmembrane</keyword>
<evidence type="ECO:0000256" key="6">
    <source>
        <dbReference type="ARBA" id="ARBA00022692"/>
    </source>
</evidence>
<dbReference type="GO" id="GO:0005615">
    <property type="term" value="C:extracellular space"/>
    <property type="evidence" value="ECO:0007669"/>
    <property type="project" value="TreeGrafter"/>
</dbReference>
<feature type="chain" id="PRO_5018988233" description="Endopolyphosphatase" evidence="14">
    <location>
        <begin position="19"/>
        <end position="666"/>
    </location>
</feature>
<dbReference type="PIRSF" id="PIRSF027093">
    <property type="entry name" value="EndopolyPtase_N1"/>
    <property type="match status" value="1"/>
</dbReference>
<evidence type="ECO:0000256" key="8">
    <source>
        <dbReference type="ARBA" id="ARBA00022968"/>
    </source>
</evidence>
<keyword evidence="7 12" id="KW-0378">Hydrolase</keyword>
<dbReference type="STRING" id="105984.A0A427YA95"/>
<sequence>MRAEAVVAVLALACGVVAEQMPLSAPTAELKKRKLKGRFLHITDFHPDTHYKTGATFDSGCHRLPGEKAKSSHGSGGKGKSKSRLEDFDGQLNATDKDDDDDEDVAGKWGNILADCDSPMTLVDLTFEWLKKEWVDEIDFVVWTGDSARHDIDRDIPRTPKEIFSSNRMMAQKMIDVFGKNFPIVPTLGNNDIWPHNIIQPGPNRITEEFLKIWKHWIPEDDRHVFERGAYFAVEVIPDQLAVISLNTLFWFQSNSAVDGCKDRSNDPGALEMDWLEVQLNLFRDRGMQVWLIGHVPPHQGVFYDNCYLRYGDLALRFQDTIVGHLFGHQNVDHFFFLDVPELNDAFAPSKKDFDIMEIPDAMLNGSSVEDFTFIGPELRHGGHNLNSGRLKVLGRGSSKKAESMKKDLQDSWDLLPPVTDLKYKDYAVMNVGPSVIPTYIPSARIFSYNITGVTLEADSQVMFINLPPDEEDEEDLAEIEITKKDCKKPENEDKPRCAFKNKPRYSSPESPSRSNKPLSALGYTQFFLPTIEKQNKQPAYQIEYSTFKPKSLLPEALSGVPLTQPPPVPYHLLPGYDPSIERLSPEDLSSLDDDESADSLVKGKKGKKGDPKAKFLKEIKRITPWKMNDLTIKSYVKFARTLMEDKKKWKKFVHFMFVSSGEGDE</sequence>
<comment type="similarity">
    <text evidence="2">Belongs to the endopolyphosphatase PPN1 family.</text>
</comment>
<dbReference type="GO" id="GO:0006798">
    <property type="term" value="P:polyphosphate catabolic process"/>
    <property type="evidence" value="ECO:0007669"/>
    <property type="project" value="TreeGrafter"/>
</dbReference>
<evidence type="ECO:0000313" key="16">
    <source>
        <dbReference type="Proteomes" id="UP000279236"/>
    </source>
</evidence>
<keyword evidence="16" id="KW-1185">Reference proteome</keyword>
<comment type="function">
    <text evidence="12">Catalyzes the hydrolysis of inorganic polyphosphate (polyP) chains of many hundreds of phosphate residues into shorter lengths.</text>
</comment>
<evidence type="ECO:0000256" key="10">
    <source>
        <dbReference type="ARBA" id="ARBA00023136"/>
    </source>
</evidence>
<dbReference type="RefSeq" id="XP_028480122.1">
    <property type="nucleotide sequence ID" value="XM_028616265.1"/>
</dbReference>
<keyword evidence="11" id="KW-0325">Glycoprotein</keyword>
<evidence type="ECO:0000256" key="9">
    <source>
        <dbReference type="ARBA" id="ARBA00022989"/>
    </source>
</evidence>
<dbReference type="SUPFAM" id="SSF56300">
    <property type="entry name" value="Metallo-dependent phosphatases"/>
    <property type="match status" value="1"/>
</dbReference>
<feature type="compositionally biased region" description="Basic and acidic residues" evidence="13">
    <location>
        <begin position="484"/>
        <end position="497"/>
    </location>
</feature>
<keyword evidence="9" id="KW-1133">Transmembrane helix</keyword>